<evidence type="ECO:0000313" key="1">
    <source>
        <dbReference type="EMBL" id="MFC0273693.1"/>
    </source>
</evidence>
<name>A0ABV6GJ20_9BACI</name>
<evidence type="ECO:0000313" key="2">
    <source>
        <dbReference type="Proteomes" id="UP001589854"/>
    </source>
</evidence>
<proteinExistence type="predicted"/>
<dbReference type="EMBL" id="JBHLVO010000023">
    <property type="protein sequence ID" value="MFC0273693.1"/>
    <property type="molecule type" value="Genomic_DNA"/>
</dbReference>
<dbReference type="PROSITE" id="PS51257">
    <property type="entry name" value="PROKAR_LIPOPROTEIN"/>
    <property type="match status" value="1"/>
</dbReference>
<organism evidence="1 2">
    <name type="scientific">Metabacillus herbersteinensis</name>
    <dbReference type="NCBI Taxonomy" id="283816"/>
    <lineage>
        <taxon>Bacteria</taxon>
        <taxon>Bacillati</taxon>
        <taxon>Bacillota</taxon>
        <taxon>Bacilli</taxon>
        <taxon>Bacillales</taxon>
        <taxon>Bacillaceae</taxon>
        <taxon>Metabacillus</taxon>
    </lineage>
</organism>
<evidence type="ECO:0008006" key="3">
    <source>
        <dbReference type="Google" id="ProtNLM"/>
    </source>
</evidence>
<accession>A0ABV6GJ20</accession>
<dbReference type="Proteomes" id="UP001589854">
    <property type="component" value="Unassembled WGS sequence"/>
</dbReference>
<keyword evidence="2" id="KW-1185">Reference proteome</keyword>
<gene>
    <name evidence="1" type="ORF">ACFFIX_20075</name>
</gene>
<protein>
    <recommendedName>
        <fullName evidence="3">Lipoprotein</fullName>
    </recommendedName>
</protein>
<sequence>MKKKIIFGCLLFIVFLVGCLKEQTFEEFFHQEMKEMHIEEENYSYNLVSRKDKSLGETAISFLLGFCFFAK</sequence>
<comment type="caution">
    <text evidence="1">The sequence shown here is derived from an EMBL/GenBank/DDBJ whole genome shotgun (WGS) entry which is preliminary data.</text>
</comment>
<reference evidence="1 2" key="1">
    <citation type="submission" date="2024-09" db="EMBL/GenBank/DDBJ databases">
        <authorList>
            <person name="Sun Q."/>
            <person name="Mori K."/>
        </authorList>
    </citation>
    <scope>NUCLEOTIDE SEQUENCE [LARGE SCALE GENOMIC DNA]</scope>
    <source>
        <strain evidence="1 2">CCM 7228</strain>
    </source>
</reference>
<dbReference type="RefSeq" id="WP_378937248.1">
    <property type="nucleotide sequence ID" value="NZ_JBHLVO010000023.1"/>
</dbReference>